<evidence type="ECO:0000313" key="1">
    <source>
        <dbReference type="EMBL" id="ORW31515.1"/>
    </source>
</evidence>
<proteinExistence type="predicted"/>
<reference evidence="3 4" key="1">
    <citation type="journal article" date="2015" name="Emerg. Microbes Infect.">
        <title>Characterization of 17 strains belonging to the Mycobacterium simiae complex and description of Mycobacterium paraense sp. nov.</title>
        <authorList>
            <person name="Fusco da Costa A.R."/>
            <person name="Fedrizzi T."/>
            <person name="Lopes M.L."/>
            <person name="Pecorari M."/>
            <person name="Oliveira da Costa W.L."/>
            <person name="Giacobazzi E."/>
            <person name="da Costa Bahia J.R."/>
            <person name="De Sanctis V."/>
            <person name="Batista Lima K.V."/>
            <person name="Bertorelli R."/>
            <person name="Grottola A."/>
            <person name="Fabio A."/>
            <person name="Mariottini A."/>
            <person name="Ferretti P."/>
            <person name="Di Leva F."/>
            <person name="Fregni Serpini G."/>
            <person name="Tagliazucchi S."/>
            <person name="Rumpianesi F."/>
            <person name="Jousson O."/>
            <person name="Segata N."/>
            <person name="Tortoli E."/>
        </authorList>
    </citation>
    <scope>NUCLEOTIDE SEQUENCE [LARGE SCALE GENOMIC DNA]</scope>
    <source>
        <strain evidence="1 4">FI-07156</strain>
        <strain evidence="2 3">IEC33</strain>
    </source>
</reference>
<name>A0A1X2ADA3_9MYCO</name>
<dbReference type="EMBL" id="LQPK01000011">
    <property type="protein sequence ID" value="ORW31515.1"/>
    <property type="molecule type" value="Genomic_DNA"/>
</dbReference>
<dbReference type="Proteomes" id="UP000193285">
    <property type="component" value="Unassembled WGS sequence"/>
</dbReference>
<dbReference type="AlphaFoldDB" id="A0A1X2ADA3"/>
<evidence type="ECO:0000313" key="3">
    <source>
        <dbReference type="Proteomes" id="UP000193285"/>
    </source>
</evidence>
<sequence length="76" mass="8729">MALPGRSRLSQFFFGATLDQQYNEIAQGASVEPLVGLLDYRRDVRVRKLRILSGKTTLNRLDLCPLFFRPARKPIH</sequence>
<organism evidence="2 3">
    <name type="scientific">Mycobacterium paraense</name>
    <dbReference type="NCBI Taxonomy" id="767916"/>
    <lineage>
        <taxon>Bacteria</taxon>
        <taxon>Bacillati</taxon>
        <taxon>Actinomycetota</taxon>
        <taxon>Actinomycetes</taxon>
        <taxon>Mycobacteriales</taxon>
        <taxon>Mycobacteriaceae</taxon>
        <taxon>Mycobacterium</taxon>
        <taxon>Mycobacterium simiae complex</taxon>
    </lineage>
</organism>
<evidence type="ECO:0000313" key="2">
    <source>
        <dbReference type="EMBL" id="ORW48674.1"/>
    </source>
</evidence>
<reference evidence="1" key="2">
    <citation type="submission" date="2016-01" db="EMBL/GenBank/DDBJ databases">
        <authorList>
            <person name="Ana R.F.D.C."/>
            <person name="Tarcisio F."/>
            <person name="Maria L.L."/>
            <person name="Monica P."/>
            <person name="Wana L.O.D.C."/>
            <person name="Elisabetta G."/>
            <person name="Jeann R.D.C.B."/>
            <person name="Veronica D.S."/>
            <person name="Karla V.B.L."/>
            <person name="Roberto B."/>
            <person name="Antonella G."/>
            <person name="Anna F."/>
            <person name="Alessandro M."/>
            <person name="Pamela F."/>
            <person name="Francesca D.L."/>
            <person name="Giulia F.S."/>
            <person name="Sara T."/>
            <person name="Fabio R."/>
            <person name="Olivier J."/>
            <person name="Nicola S."/>
            <person name="Enrico T."/>
        </authorList>
    </citation>
    <scope>NUCLEOTIDE SEQUENCE</scope>
    <source>
        <strain evidence="1">FI-07156</strain>
    </source>
</reference>
<evidence type="ECO:0000313" key="4">
    <source>
        <dbReference type="Proteomes" id="UP000193801"/>
    </source>
</evidence>
<gene>
    <name evidence="2" type="ORF">AWB90_10525</name>
    <name evidence="1" type="ORF">AWB91_14530</name>
</gene>
<reference evidence="2" key="3">
    <citation type="submission" date="2016-01" db="EMBL/GenBank/DDBJ databases">
        <authorList>
            <person name="Oliw E.H."/>
        </authorList>
    </citation>
    <scope>NUCLEOTIDE SEQUENCE</scope>
    <source>
        <strain evidence="2">IEC33</strain>
    </source>
</reference>
<dbReference type="EMBL" id="LQPN01000039">
    <property type="protein sequence ID" value="ORW48674.1"/>
    <property type="molecule type" value="Genomic_DNA"/>
</dbReference>
<dbReference type="Proteomes" id="UP000193801">
    <property type="component" value="Unassembled WGS sequence"/>
</dbReference>
<comment type="caution">
    <text evidence="2">The sequence shown here is derived from an EMBL/GenBank/DDBJ whole genome shotgun (WGS) entry which is preliminary data.</text>
</comment>
<keyword evidence="4" id="KW-1185">Reference proteome</keyword>
<accession>A0A1X2ADA3</accession>
<protein>
    <submittedName>
        <fullName evidence="2">Uncharacterized protein</fullName>
    </submittedName>
</protein>